<name>A0A381XX26_9ZZZZ</name>
<accession>A0A381XX26</accession>
<gene>
    <name evidence="1" type="ORF">METZ01_LOCUS122034</name>
</gene>
<dbReference type="EMBL" id="UINC01016654">
    <property type="protein sequence ID" value="SVA69180.1"/>
    <property type="molecule type" value="Genomic_DNA"/>
</dbReference>
<sequence>MPPSLYFLFLLLLSPIGAETGYPAFDVFTSSAQLGLGGAGFLNPSSISSKLNPASTVKDKVFTTSIIRYPASITSQSAGLSLPWKNGTGSASIRHISYGTFRGYNDDAQPTKTYKSGDTWLQGSYSRQLVNIPLQFGMNTQLYSSSLEDYRIRVLEFSAGGIVYFEQAKGTLGLSIHQIGKEFSSNAVGILSPKTVLSGSKKLAHLPLTLFIDALPSWLISDTELFLGGIFQVNNVMQIRWGTSTRKGDHNIQQGLLQSILGASGFGVGYATGPTLIHYSTFIYGTGAVIQGLEIGIRL</sequence>
<evidence type="ECO:0008006" key="2">
    <source>
        <dbReference type="Google" id="ProtNLM"/>
    </source>
</evidence>
<organism evidence="1">
    <name type="scientific">marine metagenome</name>
    <dbReference type="NCBI Taxonomy" id="408172"/>
    <lineage>
        <taxon>unclassified sequences</taxon>
        <taxon>metagenomes</taxon>
        <taxon>ecological metagenomes</taxon>
    </lineage>
</organism>
<reference evidence="1" key="1">
    <citation type="submission" date="2018-05" db="EMBL/GenBank/DDBJ databases">
        <authorList>
            <person name="Lanie J.A."/>
            <person name="Ng W.-L."/>
            <person name="Kazmierczak K.M."/>
            <person name="Andrzejewski T.M."/>
            <person name="Davidsen T.M."/>
            <person name="Wayne K.J."/>
            <person name="Tettelin H."/>
            <person name="Glass J.I."/>
            <person name="Rusch D."/>
            <person name="Podicherti R."/>
            <person name="Tsui H.-C.T."/>
            <person name="Winkler M.E."/>
        </authorList>
    </citation>
    <scope>NUCLEOTIDE SEQUENCE</scope>
</reference>
<dbReference type="AlphaFoldDB" id="A0A381XX26"/>
<proteinExistence type="predicted"/>
<protein>
    <recommendedName>
        <fullName evidence="2">DUF5723 domain-containing protein</fullName>
    </recommendedName>
</protein>
<evidence type="ECO:0000313" key="1">
    <source>
        <dbReference type="EMBL" id="SVA69180.1"/>
    </source>
</evidence>